<dbReference type="EMBL" id="CM056810">
    <property type="protein sequence ID" value="KAJ8643900.1"/>
    <property type="molecule type" value="Genomic_DNA"/>
</dbReference>
<evidence type="ECO:0000313" key="1">
    <source>
        <dbReference type="EMBL" id="KAJ8643900.1"/>
    </source>
</evidence>
<accession>A0ACC2MDX9</accession>
<dbReference type="Proteomes" id="UP001234297">
    <property type="component" value="Chromosome 2"/>
</dbReference>
<organism evidence="1 2">
    <name type="scientific">Persea americana</name>
    <name type="common">Avocado</name>
    <dbReference type="NCBI Taxonomy" id="3435"/>
    <lineage>
        <taxon>Eukaryota</taxon>
        <taxon>Viridiplantae</taxon>
        <taxon>Streptophyta</taxon>
        <taxon>Embryophyta</taxon>
        <taxon>Tracheophyta</taxon>
        <taxon>Spermatophyta</taxon>
        <taxon>Magnoliopsida</taxon>
        <taxon>Magnoliidae</taxon>
        <taxon>Laurales</taxon>
        <taxon>Lauraceae</taxon>
        <taxon>Persea</taxon>
    </lineage>
</organism>
<evidence type="ECO:0000313" key="2">
    <source>
        <dbReference type="Proteomes" id="UP001234297"/>
    </source>
</evidence>
<name>A0ACC2MDX9_PERAE</name>
<comment type="caution">
    <text evidence="1">The sequence shown here is derived from an EMBL/GenBank/DDBJ whole genome shotgun (WGS) entry which is preliminary data.</text>
</comment>
<protein>
    <submittedName>
        <fullName evidence="1">Uncharacterized protein</fullName>
    </submittedName>
</protein>
<sequence length="681" mass="76763">MSKKPNNSDVANVVDIDSSEEEEGTVVAVTDTWSAPAPISIESRCFWKGGAYEVVSNPQPVAKGQLEHARVHPKFLHSNATSHKWAFGAIAELLDNAVDEICSGATFVKVDKIYNARDHSPALLFQDDGGGMDPECMRQCMSLGYSTKKSNTTIGQYGNGFKTSTMRLGADVIVFSRKISGSRVTQSIGLLSYTFLRRTGQDDIIVPMVDFEIIDGRAQPIIYSSQDDWIDNFKIILEWSPFSLKEELMQQFEDIAHHGTKVIIYNLWLNDDGIFELDFDDDDETVGCFLHRRRRLSPLPSTNIFAKKSPENQDIRLRDEAKFGNNSKTKKEARNESHISYRIRYSLREYASILYHRKFENFLIILRGKPVQQRNIADELQFSKVIPYRPNLGIGAKEVSVEIRIGFLKEAPFIKANGFNVYHKNRLIVPFWRVLHEGSSRGNGVMGVLEANFIEPAHDKQDFERTPLLIRLETRLKQMILDYWKSHIHLIGLQQPSADIHNLQKELSNTQPVIGLAGNSHKSLPVDEPLDSQATNFQKASPMVQPVTGLAAVSRVDTSAHNTSSQSIFFQQIEESRTQAGSTVLACVQDPVQQSLTVAAEFREGFGEKVTNTDVSSTLSAEKLGEENLQLLLRCEEHRRKQKVLKQTIANLESQIAEARNKCSLLGKQLEIQRKQKTVQD</sequence>
<proteinExistence type="predicted"/>
<reference evidence="1 2" key="1">
    <citation type="journal article" date="2022" name="Hortic Res">
        <title>A haplotype resolved chromosomal level avocado genome allows analysis of novel avocado genes.</title>
        <authorList>
            <person name="Nath O."/>
            <person name="Fletcher S.J."/>
            <person name="Hayward A."/>
            <person name="Shaw L.M."/>
            <person name="Masouleh A.K."/>
            <person name="Furtado A."/>
            <person name="Henry R.J."/>
            <person name="Mitter N."/>
        </authorList>
    </citation>
    <scope>NUCLEOTIDE SEQUENCE [LARGE SCALE GENOMIC DNA]</scope>
    <source>
        <strain evidence="2">cv. Hass</strain>
    </source>
</reference>
<keyword evidence="2" id="KW-1185">Reference proteome</keyword>
<gene>
    <name evidence="1" type="ORF">MRB53_005648</name>
</gene>